<sequence length="65" mass="7048">MLSTTALGKVTDSYTANGELQSKTKNGQTTQYAYDVLGNLKHVTLPDTTAIGYLTDGQNRRIVNV</sequence>
<accession>A0A1Z4C5P8</accession>
<evidence type="ECO:0000313" key="2">
    <source>
        <dbReference type="Proteomes" id="UP000197019"/>
    </source>
</evidence>
<dbReference type="OrthoDB" id="9815414at2"/>
<evidence type="ECO:0008006" key="3">
    <source>
        <dbReference type="Google" id="ProtNLM"/>
    </source>
</evidence>
<dbReference type="AlphaFoldDB" id="A0A1Z4C5P8"/>
<dbReference type="InterPro" id="IPR006530">
    <property type="entry name" value="YD"/>
</dbReference>
<dbReference type="Proteomes" id="UP000197019">
    <property type="component" value="Chromosome"/>
</dbReference>
<dbReference type="NCBIfam" id="TIGR01643">
    <property type="entry name" value="YD_repeat_2x"/>
    <property type="match status" value="1"/>
</dbReference>
<evidence type="ECO:0000313" key="1">
    <source>
        <dbReference type="EMBL" id="ASF48876.1"/>
    </source>
</evidence>
<dbReference type="EMBL" id="CP022129">
    <property type="protein sequence ID" value="ASF48876.1"/>
    <property type="molecule type" value="Genomic_DNA"/>
</dbReference>
<organism evidence="1 2">
    <name type="scientific">Methylovulum psychrotolerans</name>
    <dbReference type="NCBI Taxonomy" id="1704499"/>
    <lineage>
        <taxon>Bacteria</taxon>
        <taxon>Pseudomonadati</taxon>
        <taxon>Pseudomonadota</taxon>
        <taxon>Gammaproteobacteria</taxon>
        <taxon>Methylococcales</taxon>
        <taxon>Methylococcaceae</taxon>
        <taxon>Methylovulum</taxon>
    </lineage>
</organism>
<dbReference type="KEGG" id="mpsy:CEK71_22000"/>
<dbReference type="Pfam" id="PF05593">
    <property type="entry name" value="RHS_repeat"/>
    <property type="match status" value="1"/>
</dbReference>
<gene>
    <name evidence="1" type="ORF">CEK71_22000</name>
</gene>
<dbReference type="Gene3D" id="2.180.10.10">
    <property type="entry name" value="RHS repeat-associated core"/>
    <property type="match status" value="1"/>
</dbReference>
<protein>
    <recommendedName>
        <fullName evidence="3">RHS repeat protein</fullName>
    </recommendedName>
</protein>
<name>A0A1Z4C5P8_9GAMM</name>
<proteinExistence type="predicted"/>
<reference evidence="1 2" key="1">
    <citation type="submission" date="2017-06" db="EMBL/GenBank/DDBJ databases">
        <title>Genome Sequencing of the methanotroph Methylovulum psychrotolerants str. HV10-M2 isolated from a high-altitude environment.</title>
        <authorList>
            <person name="Mateos-Rivera A."/>
        </authorList>
    </citation>
    <scope>NUCLEOTIDE SEQUENCE [LARGE SCALE GENOMIC DNA]</scope>
    <source>
        <strain evidence="1 2">HV10_M2</strain>
    </source>
</reference>
<dbReference type="InterPro" id="IPR031325">
    <property type="entry name" value="RHS_repeat"/>
</dbReference>
<keyword evidence="2" id="KW-1185">Reference proteome</keyword>